<dbReference type="Pfam" id="PF00515">
    <property type="entry name" value="TPR_1"/>
    <property type="match status" value="1"/>
</dbReference>
<dbReference type="Proteomes" id="UP001152320">
    <property type="component" value="Chromosome 17"/>
</dbReference>
<dbReference type="InterPro" id="IPR011990">
    <property type="entry name" value="TPR-like_helical_dom_sf"/>
</dbReference>
<dbReference type="AlphaFoldDB" id="A0A9Q1BF23"/>
<dbReference type="Gene3D" id="1.25.40.10">
    <property type="entry name" value="Tetratricopeptide repeat domain"/>
    <property type="match status" value="1"/>
</dbReference>
<dbReference type="PANTHER" id="PTHR46014:SF1">
    <property type="entry name" value="TETRATRICOPEPTIDE REPEAT PROTEIN 1"/>
    <property type="match status" value="1"/>
</dbReference>
<feature type="compositionally biased region" description="Polar residues" evidence="3">
    <location>
        <begin position="1"/>
        <end position="12"/>
    </location>
</feature>
<feature type="repeat" description="TPR" evidence="1">
    <location>
        <begin position="279"/>
        <end position="312"/>
    </location>
</feature>
<evidence type="ECO:0000256" key="1">
    <source>
        <dbReference type="PROSITE-ProRule" id="PRU00339"/>
    </source>
</evidence>
<feature type="region of interest" description="Disordered" evidence="3">
    <location>
        <begin position="1"/>
        <end position="178"/>
    </location>
</feature>
<proteinExistence type="predicted"/>
<feature type="compositionally biased region" description="Basic and acidic residues" evidence="3">
    <location>
        <begin position="146"/>
        <end position="163"/>
    </location>
</feature>
<dbReference type="InterPro" id="IPR019734">
    <property type="entry name" value="TPR_rpt"/>
</dbReference>
<feature type="compositionally biased region" description="Basic and acidic residues" evidence="3">
    <location>
        <begin position="119"/>
        <end position="133"/>
    </location>
</feature>
<evidence type="ECO:0000256" key="2">
    <source>
        <dbReference type="SAM" id="Coils"/>
    </source>
</evidence>
<dbReference type="SMART" id="SM00028">
    <property type="entry name" value="TPR"/>
    <property type="match status" value="3"/>
</dbReference>
<sequence length="383" mass="42956">MAGEPEQTQFTNESSSDDEFFDTSTDLTPKSESKEDNVDSGCPTTHELNKEETENTEKVPPHFSDSLGSAAVLSTDKIRDNLVDKAGSDNGCQSLSSESVKSKEESESSNLPVNQETDETGKKTTDRLEHNEDSDSSATSEDVNEGGDHTAREDKMSEEHEGLAAEGAEPDEDDGGVVIDEDGEEVLKKLEETLTLEEKEKRKEEAQALKKEGNDLFKDEEYPDAVYKYTEAIKLCPLSFKKERSIMYANRAACKIHMKQLEEGVKDCTKALDLHPHYMKVLLRRAQTYELLEKLEEALADYQRALEMDPGCHVARVACMRLPDEIKEKNEKLKAEMMEKLKDLGNMVLRPFGLSTDNFQMQQDPISGSYSVNFVQNMKNNGK</sequence>
<dbReference type="InterPro" id="IPR052769">
    <property type="entry name" value="TPR_domain_protein"/>
</dbReference>
<dbReference type="PROSITE" id="PS50005">
    <property type="entry name" value="TPR"/>
    <property type="match status" value="2"/>
</dbReference>
<feature type="coiled-coil region" evidence="2">
    <location>
        <begin position="187"/>
        <end position="216"/>
    </location>
</feature>
<feature type="compositionally biased region" description="Basic and acidic residues" evidence="3">
    <location>
        <begin position="76"/>
        <end position="87"/>
    </location>
</feature>
<organism evidence="4 5">
    <name type="scientific">Holothuria leucospilota</name>
    <name type="common">Black long sea cucumber</name>
    <name type="synonym">Mertensiothuria leucospilota</name>
    <dbReference type="NCBI Taxonomy" id="206669"/>
    <lineage>
        <taxon>Eukaryota</taxon>
        <taxon>Metazoa</taxon>
        <taxon>Echinodermata</taxon>
        <taxon>Eleutherozoa</taxon>
        <taxon>Echinozoa</taxon>
        <taxon>Holothuroidea</taxon>
        <taxon>Aspidochirotacea</taxon>
        <taxon>Aspidochirotida</taxon>
        <taxon>Holothuriidae</taxon>
        <taxon>Holothuria</taxon>
    </lineage>
</organism>
<protein>
    <submittedName>
        <fullName evidence="4">Tetratricopeptide repeat protein 1</fullName>
    </submittedName>
</protein>
<reference evidence="4" key="1">
    <citation type="submission" date="2021-10" db="EMBL/GenBank/DDBJ databases">
        <title>Tropical sea cucumber genome reveals ecological adaptation and Cuvierian tubules defense mechanism.</title>
        <authorList>
            <person name="Chen T."/>
        </authorList>
    </citation>
    <scope>NUCLEOTIDE SEQUENCE</scope>
    <source>
        <strain evidence="4">Nanhai2018</strain>
        <tissue evidence="4">Muscle</tissue>
    </source>
</reference>
<dbReference type="PROSITE" id="PS50293">
    <property type="entry name" value="TPR_REGION"/>
    <property type="match status" value="1"/>
</dbReference>
<name>A0A9Q1BF23_HOLLE</name>
<keyword evidence="2" id="KW-0175">Coiled coil</keyword>
<keyword evidence="5" id="KW-1185">Reference proteome</keyword>
<feature type="repeat" description="TPR" evidence="1">
    <location>
        <begin position="206"/>
        <end position="239"/>
    </location>
</feature>
<dbReference type="OrthoDB" id="1872379at2759"/>
<comment type="caution">
    <text evidence="4">The sequence shown here is derived from an EMBL/GenBank/DDBJ whole genome shotgun (WGS) entry which is preliminary data.</text>
</comment>
<feature type="compositionally biased region" description="Basic and acidic residues" evidence="3">
    <location>
        <begin position="47"/>
        <end position="60"/>
    </location>
</feature>
<keyword evidence="1" id="KW-0802">TPR repeat</keyword>
<feature type="compositionally biased region" description="Acidic residues" evidence="3">
    <location>
        <begin position="168"/>
        <end position="178"/>
    </location>
</feature>
<dbReference type="SUPFAM" id="SSF48452">
    <property type="entry name" value="TPR-like"/>
    <property type="match status" value="1"/>
</dbReference>
<accession>A0A9Q1BF23</accession>
<evidence type="ECO:0000256" key="3">
    <source>
        <dbReference type="SAM" id="MobiDB-lite"/>
    </source>
</evidence>
<dbReference type="PANTHER" id="PTHR46014">
    <property type="entry name" value="TETRATRICOPEPTIDE REPEAT PROTEIN 1"/>
    <property type="match status" value="1"/>
</dbReference>
<gene>
    <name evidence="4" type="ORF">HOLleu_32930</name>
</gene>
<evidence type="ECO:0000313" key="5">
    <source>
        <dbReference type="Proteomes" id="UP001152320"/>
    </source>
</evidence>
<evidence type="ECO:0000313" key="4">
    <source>
        <dbReference type="EMBL" id="KAJ8025386.1"/>
    </source>
</evidence>
<dbReference type="EMBL" id="JAIZAY010000017">
    <property type="protein sequence ID" value="KAJ8025386.1"/>
    <property type="molecule type" value="Genomic_DNA"/>
</dbReference>